<evidence type="ECO:0000313" key="4">
    <source>
        <dbReference type="Proteomes" id="UP000297031"/>
    </source>
</evidence>
<dbReference type="Pfam" id="PF00534">
    <property type="entry name" value="Glycos_transf_1"/>
    <property type="match status" value="1"/>
</dbReference>
<dbReference type="OrthoDB" id="9792269at2"/>
<dbReference type="PANTHER" id="PTHR45947">
    <property type="entry name" value="SULFOQUINOVOSYL TRANSFERASE SQD2"/>
    <property type="match status" value="1"/>
</dbReference>
<dbReference type="InterPro" id="IPR001296">
    <property type="entry name" value="Glyco_trans_1"/>
</dbReference>
<feature type="domain" description="Glycosyltransferase subfamily 4-like N-terminal" evidence="2">
    <location>
        <begin position="16"/>
        <end position="174"/>
    </location>
</feature>
<dbReference type="RefSeq" id="WP_136409535.1">
    <property type="nucleotide sequence ID" value="NZ_CP039393.1"/>
</dbReference>
<dbReference type="AlphaFoldDB" id="A0A4P7VE10"/>
<dbReference type="Proteomes" id="UP000297031">
    <property type="component" value="Chromosome"/>
</dbReference>
<reference evidence="3 4" key="1">
    <citation type="submission" date="2019-02" db="EMBL/GenBank/DDBJ databases">
        <title>Isolation and identification of novel species under the genus Muribaculum.</title>
        <authorList>
            <person name="Miyake S."/>
            <person name="Ding Y."/>
            <person name="Low A."/>
            <person name="Soh M."/>
            <person name="Seedorf H."/>
        </authorList>
    </citation>
    <scope>NUCLEOTIDE SEQUENCE [LARGE SCALE GENOMIC DNA]</scope>
    <source>
        <strain evidence="3 4">TLL-A4</strain>
    </source>
</reference>
<dbReference type="Pfam" id="PF13439">
    <property type="entry name" value="Glyco_transf_4"/>
    <property type="match status" value="1"/>
</dbReference>
<proteinExistence type="predicted"/>
<keyword evidence="4" id="KW-1185">Reference proteome</keyword>
<name>A0A4P7VE10_9BACT</name>
<sequence>MKIYVLGTRGIPYVAGGVETHCERLYPRLAAMGMDVTVVRRRCYVAPRNEYRGVRLIDVYAPRIKSLEAICHTLLGVVKAGIDRADVVHLHAVGPSLLVPLARLLGMKVVVTNHGHDYEREKWGRAARAVLRMGERVGVRFANEVIAISQPIADVLESKYGRGDVTVIPNGVEPACVTEGDDYLKSIGVERGRYVLAVGRLVKEKGFHDLIKAFGKIRTKGFRLVIAGDADHRDDYSDELKDMAVEAGVVMPGYVSGEPLQQLLSHSALFVLPSYHEGLPIALLEAMSYGLDVAVSDIRANRLSELDGSDFFKRGDCDDLARLIDTKLGVAPRRRCYDMSRYDWDAIAARTAEVYGHLSR</sequence>
<dbReference type="InterPro" id="IPR028098">
    <property type="entry name" value="Glyco_trans_4-like_N"/>
</dbReference>
<dbReference type="InterPro" id="IPR050194">
    <property type="entry name" value="Glycosyltransferase_grp1"/>
</dbReference>
<evidence type="ECO:0000259" key="2">
    <source>
        <dbReference type="Pfam" id="PF13439"/>
    </source>
</evidence>
<gene>
    <name evidence="3" type="ORF">E7746_00825</name>
</gene>
<dbReference type="EMBL" id="CP039393">
    <property type="protein sequence ID" value="QCD34526.1"/>
    <property type="molecule type" value="Genomic_DNA"/>
</dbReference>
<keyword evidence="3" id="KW-0808">Transferase</keyword>
<protein>
    <submittedName>
        <fullName evidence="3">Glycosyltransferase</fullName>
    </submittedName>
</protein>
<dbReference type="SUPFAM" id="SSF53756">
    <property type="entry name" value="UDP-Glycosyltransferase/glycogen phosphorylase"/>
    <property type="match status" value="1"/>
</dbReference>
<evidence type="ECO:0000259" key="1">
    <source>
        <dbReference type="Pfam" id="PF00534"/>
    </source>
</evidence>
<dbReference type="CDD" id="cd03801">
    <property type="entry name" value="GT4_PimA-like"/>
    <property type="match status" value="1"/>
</dbReference>
<dbReference type="GO" id="GO:0016757">
    <property type="term" value="F:glycosyltransferase activity"/>
    <property type="evidence" value="ECO:0007669"/>
    <property type="project" value="InterPro"/>
</dbReference>
<dbReference type="PANTHER" id="PTHR45947:SF3">
    <property type="entry name" value="SULFOQUINOVOSYL TRANSFERASE SQD2"/>
    <property type="match status" value="1"/>
</dbReference>
<feature type="domain" description="Glycosyl transferase family 1" evidence="1">
    <location>
        <begin position="190"/>
        <end position="325"/>
    </location>
</feature>
<organism evidence="3 4">
    <name type="scientific">Muribaculum gordoncarteri</name>
    <dbReference type="NCBI Taxonomy" id="2530390"/>
    <lineage>
        <taxon>Bacteria</taxon>
        <taxon>Pseudomonadati</taxon>
        <taxon>Bacteroidota</taxon>
        <taxon>Bacteroidia</taxon>
        <taxon>Bacteroidales</taxon>
        <taxon>Muribaculaceae</taxon>
        <taxon>Muribaculum</taxon>
    </lineage>
</organism>
<accession>A0A4P7VE10</accession>
<evidence type="ECO:0000313" key="3">
    <source>
        <dbReference type="EMBL" id="QCD34526.1"/>
    </source>
</evidence>
<dbReference type="Gene3D" id="3.40.50.2000">
    <property type="entry name" value="Glycogen Phosphorylase B"/>
    <property type="match status" value="2"/>
</dbReference>
<dbReference type="KEGG" id="mgod:E7746_00825"/>